<dbReference type="PANTHER" id="PTHR11472">
    <property type="entry name" value="DNA REPAIR DEAD HELICASE RAD3/XP-D SUBFAMILY MEMBER"/>
    <property type="match status" value="1"/>
</dbReference>
<keyword evidence="7" id="KW-1185">Reference proteome</keyword>
<dbReference type="InterPro" id="IPR014013">
    <property type="entry name" value="Helic_SF1/SF2_ATP-bd_DinG/Rad3"/>
</dbReference>
<reference evidence="7" key="1">
    <citation type="submission" date="2016-10" db="EMBL/GenBank/DDBJ databases">
        <authorList>
            <person name="Varghese N."/>
            <person name="Submissions S."/>
        </authorList>
    </citation>
    <scope>NUCLEOTIDE SEQUENCE [LARGE SCALE GENOMIC DNA]</scope>
    <source>
        <strain evidence="7">CGMCC 1.10784</strain>
    </source>
</reference>
<keyword evidence="6" id="KW-0347">Helicase</keyword>
<dbReference type="Proteomes" id="UP000198855">
    <property type="component" value="Unassembled WGS sequence"/>
</dbReference>
<evidence type="ECO:0000256" key="3">
    <source>
        <dbReference type="ARBA" id="ARBA00022840"/>
    </source>
</evidence>
<evidence type="ECO:0000313" key="6">
    <source>
        <dbReference type="EMBL" id="SFF10806.1"/>
    </source>
</evidence>
<gene>
    <name evidence="6" type="ORF">SAMN05216378_5152</name>
</gene>
<dbReference type="GO" id="GO:0003676">
    <property type="term" value="F:nucleic acid binding"/>
    <property type="evidence" value="ECO:0007669"/>
    <property type="project" value="InterPro"/>
</dbReference>
<evidence type="ECO:0000313" key="7">
    <source>
        <dbReference type="Proteomes" id="UP000198855"/>
    </source>
</evidence>
<dbReference type="InterPro" id="IPR006555">
    <property type="entry name" value="ATP-dep_Helicase_C"/>
</dbReference>
<dbReference type="InterPro" id="IPR045028">
    <property type="entry name" value="DinG/Rad3-like"/>
</dbReference>
<dbReference type="Gene3D" id="3.40.50.300">
    <property type="entry name" value="P-loop containing nucleotide triphosphate hydrolases"/>
    <property type="match status" value="2"/>
</dbReference>
<dbReference type="PROSITE" id="PS51193">
    <property type="entry name" value="HELICASE_ATP_BIND_2"/>
    <property type="match status" value="1"/>
</dbReference>
<dbReference type="PANTHER" id="PTHR11472:SF57">
    <property type="entry name" value="ATP-DEPENDENT HELICASE YPVA-RELATED"/>
    <property type="match status" value="1"/>
</dbReference>
<proteinExistence type="inferred from homology"/>
<protein>
    <submittedName>
        <fullName evidence="6">ATP-dependent DNA helicase DinG</fullName>
    </submittedName>
</protein>
<evidence type="ECO:0000259" key="5">
    <source>
        <dbReference type="PROSITE" id="PS51193"/>
    </source>
</evidence>
<dbReference type="STRING" id="1045775.SAMN05216378_5152"/>
<sequence length="667" mass="76263">MRRSRLCLFGEERSLMSSHYPFEFDPKLPFIQQASDWIADVFYEQLPEAGFEVRDEQIYMAFQLERAYAEKQTIFAEAGVGTGKTLAYLLYAISYARYTRKPAIIACADESLIEQLVKPEGDIAKLARYLEFTIDARLGKSPDQYICLNKLDDARSAFDEDTEAFDEIFRGLPSFVHKPETMQSFHPYGNRKDYPSLNDGQWAKLGWDVFQDCLVCDRRHRCGQTLSREHYRKSADLIICSHDFYMEHVWTYEARKREGQLPLLPEHSSVVFDEGHLLETAAQKALTYKLNHAVFESIITRLLQDEIRESLALAVEEAIVQSDHLFALIARNSKTVPASSRKEVMWSPELIREVNRLQDVLASIEEELVFESGLFTIDDYQLKIVEEHIEMIQFALSLFKREEKPISWASEDKDGLTLVIMPRWVKEVLKEQVFAKKMPIVFSSATLSVGGAFDYIKESMGIEQALSFSVPSPYEYEEQMQVLMPRESEADLSWAEKMKAAANLLEQKGGRTLFLFPSMEELERFREEATGMGLTTTYRFLFEGSAEISHLIAEFQNDETSVLCAVTLWEGLDIPGPSLSQVIMWSLPFPPNDPVFEARRGDAANPFADVDMPYMLLRLRQGLGRLIRARDDRGSVVIFGQELNDAVVRQQVLGVLPDGVQVEDVVV</sequence>
<evidence type="ECO:0000256" key="1">
    <source>
        <dbReference type="ARBA" id="ARBA00022741"/>
    </source>
</evidence>
<evidence type="ECO:0000256" key="2">
    <source>
        <dbReference type="ARBA" id="ARBA00022801"/>
    </source>
</evidence>
<organism evidence="6 7">
    <name type="scientific">Paenibacillus catalpae</name>
    <dbReference type="NCBI Taxonomy" id="1045775"/>
    <lineage>
        <taxon>Bacteria</taxon>
        <taxon>Bacillati</taxon>
        <taxon>Bacillota</taxon>
        <taxon>Bacilli</taxon>
        <taxon>Bacillales</taxon>
        <taxon>Paenibacillaceae</taxon>
        <taxon>Paenibacillus</taxon>
    </lineage>
</organism>
<name>A0A1I2G205_9BACL</name>
<keyword evidence="3" id="KW-0067">ATP-binding</keyword>
<feature type="domain" description="Helicase ATP-binding" evidence="5">
    <location>
        <begin position="43"/>
        <end position="323"/>
    </location>
</feature>
<dbReference type="GO" id="GO:0006139">
    <property type="term" value="P:nucleobase-containing compound metabolic process"/>
    <property type="evidence" value="ECO:0007669"/>
    <property type="project" value="InterPro"/>
</dbReference>
<keyword evidence="1" id="KW-0547">Nucleotide-binding</keyword>
<dbReference type="GO" id="GO:0016818">
    <property type="term" value="F:hydrolase activity, acting on acid anhydrides, in phosphorus-containing anhydrides"/>
    <property type="evidence" value="ECO:0007669"/>
    <property type="project" value="InterPro"/>
</dbReference>
<dbReference type="AlphaFoldDB" id="A0A1I2G205"/>
<accession>A0A1I2G205</accession>
<evidence type="ECO:0000256" key="4">
    <source>
        <dbReference type="ARBA" id="ARBA00038058"/>
    </source>
</evidence>
<keyword evidence="2" id="KW-0378">Hydrolase</keyword>
<dbReference type="Pfam" id="PF13307">
    <property type="entry name" value="Helicase_C_2"/>
    <property type="match status" value="1"/>
</dbReference>
<dbReference type="GO" id="GO:0003678">
    <property type="term" value="F:DNA helicase activity"/>
    <property type="evidence" value="ECO:0007669"/>
    <property type="project" value="TreeGrafter"/>
</dbReference>
<dbReference type="SUPFAM" id="SSF52540">
    <property type="entry name" value="P-loop containing nucleoside triphosphate hydrolases"/>
    <property type="match status" value="1"/>
</dbReference>
<dbReference type="GO" id="GO:0005524">
    <property type="term" value="F:ATP binding"/>
    <property type="evidence" value="ECO:0007669"/>
    <property type="project" value="UniProtKB-KW"/>
</dbReference>
<comment type="similarity">
    <text evidence="4">Belongs to the helicase family. DinG subfamily.</text>
</comment>
<dbReference type="SMART" id="SM00491">
    <property type="entry name" value="HELICc2"/>
    <property type="match status" value="1"/>
</dbReference>
<dbReference type="EMBL" id="FOMT01000005">
    <property type="protein sequence ID" value="SFF10806.1"/>
    <property type="molecule type" value="Genomic_DNA"/>
</dbReference>
<dbReference type="InterPro" id="IPR027417">
    <property type="entry name" value="P-loop_NTPase"/>
</dbReference>